<evidence type="ECO:0000256" key="4">
    <source>
        <dbReference type="ARBA" id="ARBA00022840"/>
    </source>
</evidence>
<dbReference type="Pfam" id="PF00069">
    <property type="entry name" value="Pkinase"/>
    <property type="match status" value="1"/>
</dbReference>
<dbReference type="STRING" id="758803.SAMN05421803_103171"/>
<dbReference type="AlphaFoldDB" id="A0A1M6FW09"/>
<feature type="domain" description="Protein kinase" evidence="7">
    <location>
        <begin position="43"/>
        <end position="294"/>
    </location>
</feature>
<reference evidence="8 9" key="1">
    <citation type="submission" date="2016-11" db="EMBL/GenBank/DDBJ databases">
        <authorList>
            <person name="Jaros S."/>
            <person name="Januszkiewicz K."/>
            <person name="Wedrychowicz H."/>
        </authorList>
    </citation>
    <scope>NUCLEOTIDE SEQUENCE [LARGE SCALE GENOMIC DNA]</scope>
    <source>
        <strain evidence="8 9">CGMCC 4.5723</strain>
    </source>
</reference>
<keyword evidence="3 8" id="KW-0418">Kinase</keyword>
<name>A0A1M6FW09_9ACTN</name>
<dbReference type="EMBL" id="FQZK01000003">
    <property type="protein sequence ID" value="SHJ01867.1"/>
    <property type="molecule type" value="Genomic_DNA"/>
</dbReference>
<evidence type="ECO:0000259" key="7">
    <source>
        <dbReference type="PROSITE" id="PS50011"/>
    </source>
</evidence>
<dbReference type="GO" id="GO:0004674">
    <property type="term" value="F:protein serine/threonine kinase activity"/>
    <property type="evidence" value="ECO:0007669"/>
    <property type="project" value="UniProtKB-KW"/>
</dbReference>
<feature type="region of interest" description="Disordered" evidence="6">
    <location>
        <begin position="357"/>
        <end position="393"/>
    </location>
</feature>
<keyword evidence="9" id="KW-1185">Reference proteome</keyword>
<dbReference type="Gene3D" id="3.30.200.20">
    <property type="entry name" value="Phosphorylase Kinase, domain 1"/>
    <property type="match status" value="1"/>
</dbReference>
<gene>
    <name evidence="8" type="ORF">SAMN05421803_103171</name>
</gene>
<keyword evidence="2 5" id="KW-0547">Nucleotide-binding</keyword>
<feature type="region of interest" description="Disordered" evidence="6">
    <location>
        <begin position="548"/>
        <end position="581"/>
    </location>
</feature>
<proteinExistence type="predicted"/>
<evidence type="ECO:0000313" key="8">
    <source>
        <dbReference type="EMBL" id="SHJ01867.1"/>
    </source>
</evidence>
<feature type="compositionally biased region" description="Pro residues" evidence="6">
    <location>
        <begin position="15"/>
        <end position="25"/>
    </location>
</feature>
<dbReference type="PANTHER" id="PTHR43289">
    <property type="entry name" value="MITOGEN-ACTIVATED PROTEIN KINASE KINASE KINASE 20-RELATED"/>
    <property type="match status" value="1"/>
</dbReference>
<dbReference type="PROSITE" id="PS50011">
    <property type="entry name" value="PROTEIN_KINASE_DOM"/>
    <property type="match status" value="1"/>
</dbReference>
<feature type="binding site" evidence="5">
    <location>
        <position position="71"/>
    </location>
    <ligand>
        <name>ATP</name>
        <dbReference type="ChEBI" id="CHEBI:30616"/>
    </ligand>
</feature>
<dbReference type="CDD" id="cd14014">
    <property type="entry name" value="STKc_PknB_like"/>
    <property type="match status" value="1"/>
</dbReference>
<evidence type="ECO:0000256" key="2">
    <source>
        <dbReference type="ARBA" id="ARBA00022741"/>
    </source>
</evidence>
<dbReference type="InterPro" id="IPR000719">
    <property type="entry name" value="Prot_kinase_dom"/>
</dbReference>
<dbReference type="Gene3D" id="1.10.510.10">
    <property type="entry name" value="Transferase(Phosphotransferase) domain 1"/>
    <property type="match status" value="1"/>
</dbReference>
<accession>A0A1M6FW09</accession>
<evidence type="ECO:0000256" key="1">
    <source>
        <dbReference type="ARBA" id="ARBA00022679"/>
    </source>
</evidence>
<feature type="compositionally biased region" description="Basic and acidic residues" evidence="6">
    <location>
        <begin position="558"/>
        <end position="567"/>
    </location>
</feature>
<keyword evidence="4 5" id="KW-0067">ATP-binding</keyword>
<dbReference type="SUPFAM" id="SSF56112">
    <property type="entry name" value="Protein kinase-like (PK-like)"/>
    <property type="match status" value="1"/>
</dbReference>
<evidence type="ECO:0000313" key="9">
    <source>
        <dbReference type="Proteomes" id="UP000184452"/>
    </source>
</evidence>
<dbReference type="PANTHER" id="PTHR43289:SF34">
    <property type="entry name" value="SERINE_THREONINE-PROTEIN KINASE YBDM-RELATED"/>
    <property type="match status" value="1"/>
</dbReference>
<feature type="compositionally biased region" description="Low complexity" evidence="6">
    <location>
        <begin position="369"/>
        <end position="382"/>
    </location>
</feature>
<dbReference type="SMART" id="SM00220">
    <property type="entry name" value="S_TKc"/>
    <property type="match status" value="1"/>
</dbReference>
<sequence length="581" mass="59969">MTAAPWNRTRTDVPVNPPPPRPPGAPAGVSPLSQGDPRAVGPFRIAGRLGAGGMGTVYAALDDRDRRAALKRIHAVYAADGDFRDRFAREVRLVRRVRAEGVPRFLAADTRADVPWLATEYVPGPTLDARVRGGGPLPAGFLADFARVTARALAAIHAAGVVHRDLKPGNVILSPAGPRVLDFGIARAAEETALTRTGALVGTPGWISPEQYRGEAATDRSDVFAWACMAVFAATGRGPFGPGTEEGVISAVLSAAPALHGVPGPLRPVLAAALDKDPARRPSAAEAARALPAFPAPAPWAAVLPAVDADPLSWTRVAPPRRPWVRRHGRVLAVSAAATALAVAAATAPALVPTGTAADGGTVPGPSPDGGAALPPAAGADGEPVPDDVPEEYRGLYTDGTVVVEASDTEPVVVRSLVGEDGTALEQLRVTYLTADNPSNASTLSLGLRVEYLPDFGSLSLHAEDFGWVQAVSPDDESLDYRRPNTRGVLAELDPGSPEAETTVAFFGAPPGALYLLPAASLGEGRTAPLDTPGGVCYVRSSHDDEAAGPAFPGHDSLGPHDARLTDGRPLNSCAYDPAGT</sequence>
<organism evidence="8 9">
    <name type="scientific">Nocardiopsis flavescens</name>
    <dbReference type="NCBI Taxonomy" id="758803"/>
    <lineage>
        <taxon>Bacteria</taxon>
        <taxon>Bacillati</taxon>
        <taxon>Actinomycetota</taxon>
        <taxon>Actinomycetes</taxon>
        <taxon>Streptosporangiales</taxon>
        <taxon>Nocardiopsidaceae</taxon>
        <taxon>Nocardiopsis</taxon>
    </lineage>
</organism>
<dbReference type="PROSITE" id="PS00107">
    <property type="entry name" value="PROTEIN_KINASE_ATP"/>
    <property type="match status" value="1"/>
</dbReference>
<dbReference type="GO" id="GO:0005524">
    <property type="term" value="F:ATP binding"/>
    <property type="evidence" value="ECO:0007669"/>
    <property type="project" value="UniProtKB-UniRule"/>
</dbReference>
<keyword evidence="1" id="KW-0808">Transferase</keyword>
<dbReference type="InterPro" id="IPR011009">
    <property type="entry name" value="Kinase-like_dom_sf"/>
</dbReference>
<dbReference type="InterPro" id="IPR008271">
    <property type="entry name" value="Ser/Thr_kinase_AS"/>
</dbReference>
<dbReference type="InterPro" id="IPR017441">
    <property type="entry name" value="Protein_kinase_ATP_BS"/>
</dbReference>
<keyword evidence="8" id="KW-0723">Serine/threonine-protein kinase</keyword>
<evidence type="ECO:0000256" key="5">
    <source>
        <dbReference type="PROSITE-ProRule" id="PRU10141"/>
    </source>
</evidence>
<evidence type="ECO:0000256" key="6">
    <source>
        <dbReference type="SAM" id="MobiDB-lite"/>
    </source>
</evidence>
<evidence type="ECO:0000256" key="3">
    <source>
        <dbReference type="ARBA" id="ARBA00022777"/>
    </source>
</evidence>
<protein>
    <submittedName>
        <fullName evidence="8">Serine/threonine protein kinase</fullName>
    </submittedName>
</protein>
<dbReference type="PROSITE" id="PS00108">
    <property type="entry name" value="PROTEIN_KINASE_ST"/>
    <property type="match status" value="1"/>
</dbReference>
<feature type="region of interest" description="Disordered" evidence="6">
    <location>
        <begin position="1"/>
        <end position="37"/>
    </location>
</feature>
<dbReference type="Proteomes" id="UP000184452">
    <property type="component" value="Unassembled WGS sequence"/>
</dbReference>